<keyword evidence="1" id="KW-0732">Signal</keyword>
<organism evidence="2">
    <name type="scientific">candidate division WOR-3 bacterium</name>
    <dbReference type="NCBI Taxonomy" id="2052148"/>
    <lineage>
        <taxon>Bacteria</taxon>
        <taxon>Bacteria division WOR-3</taxon>
    </lineage>
</organism>
<dbReference type="EMBL" id="DTMQ01000040">
    <property type="protein sequence ID" value="HGE99692.1"/>
    <property type="molecule type" value="Genomic_DNA"/>
</dbReference>
<reference evidence="2" key="1">
    <citation type="journal article" date="2020" name="mSystems">
        <title>Genome- and Community-Level Interaction Insights into Carbon Utilization and Element Cycling Functions of Hydrothermarchaeota in Hydrothermal Sediment.</title>
        <authorList>
            <person name="Zhou Z."/>
            <person name="Liu Y."/>
            <person name="Xu W."/>
            <person name="Pan J."/>
            <person name="Luo Z.H."/>
            <person name="Li M."/>
        </authorList>
    </citation>
    <scope>NUCLEOTIDE SEQUENCE [LARGE SCALE GENOMIC DNA]</scope>
    <source>
        <strain evidence="2">SpSt-906</strain>
    </source>
</reference>
<accession>A0A7C3YTS8</accession>
<proteinExistence type="predicted"/>
<sequence>MKRKGFRLKYLLIIVALATFSKADIVITTKEVIYGTVFEADTLYTRLRLPSGGIRVVRTADVYEIRLSDITRIESLAPKIPGVRVVPDTGKVFSRPETKAERVLLPDLIERGIYKFGGDANFTSTKGKSNLTLTPSLGYFVARGIAVGGGLTVERSSIGEMTSSLVILGPKAWFVFGPRGSSGFFFSEFGLAWASFGSDVTGTRTSFGVGYLPVISSGIGIPIKVSLLIDDMGPTSVNTWVISVGLWGLVRPTQFTGEGGR</sequence>
<gene>
    <name evidence="2" type="ORF">ENX07_06460</name>
</gene>
<feature type="signal peptide" evidence="1">
    <location>
        <begin position="1"/>
        <end position="23"/>
    </location>
</feature>
<feature type="chain" id="PRO_5028409237" description="Outer membrane protein beta-barrel domain-containing protein" evidence="1">
    <location>
        <begin position="24"/>
        <end position="261"/>
    </location>
</feature>
<evidence type="ECO:0000313" key="2">
    <source>
        <dbReference type="EMBL" id="HGE99692.1"/>
    </source>
</evidence>
<evidence type="ECO:0000256" key="1">
    <source>
        <dbReference type="SAM" id="SignalP"/>
    </source>
</evidence>
<dbReference type="AlphaFoldDB" id="A0A7C3YTS8"/>
<comment type="caution">
    <text evidence="2">The sequence shown here is derived from an EMBL/GenBank/DDBJ whole genome shotgun (WGS) entry which is preliminary data.</text>
</comment>
<evidence type="ECO:0008006" key="3">
    <source>
        <dbReference type="Google" id="ProtNLM"/>
    </source>
</evidence>
<protein>
    <recommendedName>
        <fullName evidence="3">Outer membrane protein beta-barrel domain-containing protein</fullName>
    </recommendedName>
</protein>
<name>A0A7C3YTS8_UNCW3</name>